<evidence type="ECO:0000256" key="1">
    <source>
        <dbReference type="SAM" id="MobiDB-lite"/>
    </source>
</evidence>
<dbReference type="EMBL" id="JWSW01000073">
    <property type="protein sequence ID" value="KIJ88429.1"/>
    <property type="molecule type" value="Genomic_DNA"/>
</dbReference>
<evidence type="ECO:0000313" key="4">
    <source>
        <dbReference type="Proteomes" id="UP000031952"/>
    </source>
</evidence>
<feature type="compositionally biased region" description="Basic and acidic residues" evidence="1">
    <location>
        <begin position="706"/>
        <end position="716"/>
    </location>
</feature>
<keyword evidence="4" id="KW-1185">Reference proteome</keyword>
<protein>
    <submittedName>
        <fullName evidence="3">Uncharacterized protein</fullName>
    </submittedName>
</protein>
<sequence>MLKKYLLLFLFSFFSFNVHASIWDDIADCLSDPCNCGQSDRTEFWNRGGNNEVKRGPFKPGTLCPPWNKSDGRDSDTCLLKFDYPGTFIGFLLNRCAEESPDSSYFTPKIRIRVQSCNAAACWNQNSTLNWDGECVLWPTGYSLPLTRVCARVAVPDMPTPPGINATPSPADPGYTDGVHLNKVGYTETDNKIIGVDGKIVTLKSPKLCAYSDPGLVNLVSDSGVHLDPMDWNPNRQPLHQTNELSPIAKVLKFLVETVKGTSLPSLLGQLLGMIDQDSEFIKVLQSILNAIGEVFNFFPSLIIKVIEALGSLNGSVDSYSFGCVQLPLGPFPPPYCLSLDYISINASANNVCSIKDASGNFDQSSTSPACVVPSNINVKNNIVNNTIRVSFSNLVPLCTGSNSDLKTCVEPRNTDFSSAKITHTNTAFKDLIKSCKNTSGSTPCINTDISTPCSVTANGCNEGFRIVYSQKIGNVETPSDYYISDIPDCPSSSSTTCQKVWGVNIGEFKDVSVKFPKIQGQDTNSLIPIKTDVTLKDNNGKDRKLYVSISNTEDDKQNPNNICLFESGNLIDCVPRVNHSYSLAAYECSRQYAGITCTNNNANDAYYKPQFIASMQVREKQTDGTINIIDETSTLVTPLAYAGPPPPNPTDTESIVMLAGYKYSSSVAFIPKVPLKDPTNDKYIAMPFSEENALNQLTIHGKYKNKNDPNEKNTKPYDSSGNPNLDTVYLKYLEYVNGKYIQGGTHACLMPKNFQHCNPMPIPTLPDGSPIPGYNNDSINCVLAKLNNNNTINCKNFKNTYSLKYPNLGLCSKDINTSSCTLKETVEGITIYACNINNIPSNCYTNNNSPNTPVCVLSRDYKDRIEPGPDKGPTLVPLDDKSKYYTVTYTKGDENTPPEPTYKAETEDVRDKTWQELDLCAPILVPTCAKIPSTADAPSGSTHGNAEWDESDIGELAIGRCPTNWIVIDPSKPLERHCLSYFDRKVVEFEPLGQNVGCRKSTGLPIKVGHNDFPSSQLPETPYNPVTKIGDYILNKKPVSQGSIMAFPKDGAFIEAKDEPDNTILHTVEFKVTLDAIMDDIEYFRVEDLWYDDCTLIYVNGTKLLSLPTDVNSLDEKRYCNNGNDQGQALQAKVNNQPISRNNPINIKPYLKQGENTIRFQLRVMFGGGLYFHMQYKMKR</sequence>
<accession>A0A0C2QX74</accession>
<evidence type="ECO:0000256" key="2">
    <source>
        <dbReference type="SAM" id="SignalP"/>
    </source>
</evidence>
<feature type="chain" id="PRO_5002154326" evidence="2">
    <location>
        <begin position="21"/>
        <end position="1181"/>
    </location>
</feature>
<feature type="signal peptide" evidence="2">
    <location>
        <begin position="1"/>
        <end position="20"/>
    </location>
</feature>
<feature type="region of interest" description="Disordered" evidence="1">
    <location>
        <begin position="703"/>
        <end position="722"/>
    </location>
</feature>
<dbReference type="AlphaFoldDB" id="A0A0C2QX74"/>
<dbReference type="Proteomes" id="UP000031952">
    <property type="component" value="Unassembled WGS sequence"/>
</dbReference>
<evidence type="ECO:0000313" key="3">
    <source>
        <dbReference type="EMBL" id="KIJ88429.1"/>
    </source>
</evidence>
<gene>
    <name evidence="3" type="ORF">SB78_05815</name>
</gene>
<comment type="caution">
    <text evidence="3">The sequence shown here is derived from an EMBL/GenBank/DDBJ whole genome shotgun (WGS) entry which is preliminary data.</text>
</comment>
<dbReference type="RefSeq" id="WP_041079299.1">
    <property type="nucleotide sequence ID" value="NZ_JWSW01000073.1"/>
</dbReference>
<organism evidence="3 4">
    <name type="scientific">Rickettsia asembonensis</name>
    <dbReference type="NCBI Taxonomy" id="1068590"/>
    <lineage>
        <taxon>Bacteria</taxon>
        <taxon>Pseudomonadati</taxon>
        <taxon>Pseudomonadota</taxon>
        <taxon>Alphaproteobacteria</taxon>
        <taxon>Rickettsiales</taxon>
        <taxon>Rickettsiaceae</taxon>
        <taxon>Rickettsieae</taxon>
        <taxon>Rickettsia</taxon>
        <taxon>spotted fever group</taxon>
    </lineage>
</organism>
<name>A0A0C2QX74_9RICK</name>
<proteinExistence type="predicted"/>
<reference evidence="3 4" key="1">
    <citation type="submission" date="2014-12" db="EMBL/GenBank/DDBJ databases">
        <title>Whole genome sequence of Candidatus Rickettsia asemboensis strain NMRCii isolated from cat fleas in west Kenya.</title>
        <authorList>
            <person name="Jima D."/>
            <person name="Luce-Fedrow A."/>
            <person name="Yang Y."/>
            <person name="Maina A.N."/>
            <person name="Snesrud E.C."/>
            <person name="Jarman R.G."/>
            <person name="Richards A.L."/>
            <person name="Hang J."/>
        </authorList>
    </citation>
    <scope>NUCLEOTIDE SEQUENCE [LARGE SCALE GENOMIC DNA]</scope>
    <source>
        <strain evidence="3 4">NMRCii</strain>
    </source>
</reference>
<keyword evidence="2" id="KW-0732">Signal</keyword>